<keyword evidence="2" id="KW-1185">Reference proteome</keyword>
<proteinExistence type="predicted"/>
<organism evidence="1 2">
    <name type="scientific">Avena sativa</name>
    <name type="common">Oat</name>
    <dbReference type="NCBI Taxonomy" id="4498"/>
    <lineage>
        <taxon>Eukaryota</taxon>
        <taxon>Viridiplantae</taxon>
        <taxon>Streptophyta</taxon>
        <taxon>Embryophyta</taxon>
        <taxon>Tracheophyta</taxon>
        <taxon>Spermatophyta</taxon>
        <taxon>Magnoliopsida</taxon>
        <taxon>Liliopsida</taxon>
        <taxon>Poales</taxon>
        <taxon>Poaceae</taxon>
        <taxon>BOP clade</taxon>
        <taxon>Pooideae</taxon>
        <taxon>Poodae</taxon>
        <taxon>Poeae</taxon>
        <taxon>Poeae Chloroplast Group 1 (Aveneae type)</taxon>
        <taxon>Aveninae</taxon>
        <taxon>Avena</taxon>
    </lineage>
</organism>
<evidence type="ECO:0000313" key="2">
    <source>
        <dbReference type="Proteomes" id="UP001732700"/>
    </source>
</evidence>
<sequence>MWDDVLEQDGAGWKRFCEPLKNGAHGSRILVTTRSPEVSNLVGPMNHYELKGLQDAIFWDFFKLCAFGSVSSSNNHESLECIGKNILIKLKGSPLAAKTIGRLLRMELSTSHWENILQSELWRLEQKDTDILPALRLSYMYLPQKLKRCFSICAMYPKDHKFEKEFLADIWFAQGYVADPQDASLCFDALANRSFFQKASPYSNKYVIHDLMHDTAQLVSKDECFTIKHVSDIDKVPSNVRHLSIFANGDVECTELNRICHKKKLRSLVCEESYSRTRDFALLIDCWFKELLKIRVLRFKVCKLKRLPESMGNSKHLRYLCLLGSSNFGTLPSSLCRLHHLKIMIRVNSGFGIIPPGFGDAISLQKIKSNGFDLSKDHSSGKVFISWFPSTTSPRSQEMMVNQMELIVIRHWNLQHLVLNTYGGESCPSWFRPNLLPRLRSVILCSCNNLKSVPFFGPLEGSPDDAAAGSDNLNRPEEHVQGFSSLTRIDIDACRSLTTILWSSSRLPSLEELNIGRCDSLTSMGVCGVSGSSSGSGVKGFSSLAKIRICSCHRLLSLDEFLTPDYLPVVKNISVDSCFGLTSLSVYRLDGLQDLEIKACPKLKSQRVMTFPSSLKKLVLASCEGIESINIKNSQTVAHRPWLELALAAVTLQDFGS</sequence>
<name>A0ACD6AJ15_AVESA</name>
<dbReference type="EnsemblPlants" id="AVESA.00010b.r2.UnG1425140.1">
    <property type="protein sequence ID" value="AVESA.00010b.r2.UnG1425140.1.CDS"/>
    <property type="gene ID" value="AVESA.00010b.r2.UnG1425140"/>
</dbReference>
<evidence type="ECO:0000313" key="1">
    <source>
        <dbReference type="EnsemblPlants" id="AVESA.00010b.r2.UnG1425140.1.CDS"/>
    </source>
</evidence>
<dbReference type="Proteomes" id="UP001732700">
    <property type="component" value="Unassembled WGS sequence"/>
</dbReference>
<reference evidence="1" key="1">
    <citation type="submission" date="2025-09" db="UniProtKB">
        <authorList>
            <consortium name="EnsemblPlants"/>
        </authorList>
    </citation>
    <scope>IDENTIFICATION</scope>
</reference>
<accession>A0ACD6AJ15</accession>
<protein>
    <submittedName>
        <fullName evidence="1">Uncharacterized protein</fullName>
    </submittedName>
</protein>